<accession>A0A6N9Q2D9</accession>
<proteinExistence type="predicted"/>
<dbReference type="EMBL" id="SIJB01000012">
    <property type="protein sequence ID" value="NBI28328.1"/>
    <property type="molecule type" value="Genomic_DNA"/>
</dbReference>
<evidence type="ECO:0000313" key="2">
    <source>
        <dbReference type="Proteomes" id="UP000448943"/>
    </source>
</evidence>
<dbReference type="OrthoDB" id="2682174at2"/>
<sequence length="167" mass="17745">MGVIDRTICDCCVCPMQCVMKQLITNQDPEAPIIFTPVSQTRVFINSVDNFIADTNMGFFPVCNVTAVSTILLSSSTLLKPVRNDVKGECKCCEDPATKQLTSLGIGAEVTIEFISGPGFFAIPLTGNILKVGEGIVILKNVVDSAGAQVNNIAISTCQITNINPSS</sequence>
<dbReference type="RefSeq" id="WP_160645108.1">
    <property type="nucleotide sequence ID" value="NZ_SIJB01000012.1"/>
</dbReference>
<reference evidence="1 2" key="1">
    <citation type="submission" date="2019-01" db="EMBL/GenBank/DDBJ databases">
        <title>Chengkuizengella sp. nov., isolated from deep-sea sediment of East Pacific Ocean.</title>
        <authorList>
            <person name="Yang J."/>
            <person name="Lai Q."/>
            <person name="Shao Z."/>
        </authorList>
    </citation>
    <scope>NUCLEOTIDE SEQUENCE [LARGE SCALE GENOMIC DNA]</scope>
    <source>
        <strain evidence="1 2">YPA3-1-1</strain>
    </source>
</reference>
<protein>
    <submittedName>
        <fullName evidence="1">Uncharacterized protein</fullName>
    </submittedName>
</protein>
<organism evidence="1 2">
    <name type="scientific">Chengkuizengella marina</name>
    <dbReference type="NCBI Taxonomy" id="2507566"/>
    <lineage>
        <taxon>Bacteria</taxon>
        <taxon>Bacillati</taxon>
        <taxon>Bacillota</taxon>
        <taxon>Bacilli</taxon>
        <taxon>Bacillales</taxon>
        <taxon>Paenibacillaceae</taxon>
        <taxon>Chengkuizengella</taxon>
    </lineage>
</organism>
<dbReference type="Proteomes" id="UP000448943">
    <property type="component" value="Unassembled WGS sequence"/>
</dbReference>
<dbReference type="AlphaFoldDB" id="A0A6N9Q2D9"/>
<comment type="caution">
    <text evidence="1">The sequence shown here is derived from an EMBL/GenBank/DDBJ whole genome shotgun (WGS) entry which is preliminary data.</text>
</comment>
<keyword evidence="2" id="KW-1185">Reference proteome</keyword>
<gene>
    <name evidence="1" type="ORF">ERL59_05085</name>
</gene>
<evidence type="ECO:0000313" key="1">
    <source>
        <dbReference type="EMBL" id="NBI28328.1"/>
    </source>
</evidence>
<name>A0A6N9Q2D9_9BACL</name>